<keyword evidence="9" id="KW-1185">Reference proteome</keyword>
<evidence type="ECO:0000256" key="1">
    <source>
        <dbReference type="ARBA" id="ARBA00004533"/>
    </source>
</evidence>
<comment type="caution">
    <text evidence="8">The sequence shown here is derived from an EMBL/GenBank/DDBJ whole genome shotgun (WGS) entry which is preliminary data.</text>
</comment>
<keyword evidence="4 8" id="KW-0808">Transferase</keyword>
<dbReference type="OrthoDB" id="9801955at2"/>
<dbReference type="PANTHER" id="PTHR30606:SF10">
    <property type="entry name" value="PHOSPHATIDYLINOSITOL MANNOSIDE ACYLTRANSFERASE"/>
    <property type="match status" value="1"/>
</dbReference>
<comment type="subcellular location">
    <subcellularLocation>
        <location evidence="1">Cell inner membrane</location>
    </subcellularLocation>
</comment>
<protein>
    <submittedName>
        <fullName evidence="8">Lysophospholipid acyltransferase family protein</fullName>
    </submittedName>
</protein>
<dbReference type="Pfam" id="PF03279">
    <property type="entry name" value="Lip_A_acyltrans"/>
    <property type="match status" value="1"/>
</dbReference>
<keyword evidence="5" id="KW-0472">Membrane</keyword>
<name>A0A5D6WB98_9FIRM</name>
<dbReference type="PANTHER" id="PTHR30606">
    <property type="entry name" value="LIPID A BIOSYNTHESIS LAUROYL ACYLTRANSFERASE"/>
    <property type="match status" value="1"/>
</dbReference>
<keyword evidence="3" id="KW-0997">Cell inner membrane</keyword>
<gene>
    <name evidence="8" type="ORF">FZ040_04560</name>
</gene>
<dbReference type="EMBL" id="VTOY01000002">
    <property type="protein sequence ID" value="TYZ23998.1"/>
    <property type="molecule type" value="Genomic_DNA"/>
</dbReference>
<dbReference type="RefSeq" id="WP_149170916.1">
    <property type="nucleotide sequence ID" value="NZ_VTOY01000002.1"/>
</dbReference>
<evidence type="ECO:0000313" key="9">
    <source>
        <dbReference type="Proteomes" id="UP000323646"/>
    </source>
</evidence>
<dbReference type="CDD" id="cd07984">
    <property type="entry name" value="LPLAT_LABLAT-like"/>
    <property type="match status" value="1"/>
</dbReference>
<reference evidence="8 9" key="1">
    <citation type="submission" date="2019-08" db="EMBL/GenBank/DDBJ databases">
        <title>Selenomonas sp. mPRGC5 and Selenomonas sp. mPRGC8 isolated from ruminal fluid of dairy goat (Capra hircus).</title>
        <authorList>
            <person name="Poothong S."/>
            <person name="Nuengjamnong C."/>
            <person name="Tanasupawat S."/>
        </authorList>
    </citation>
    <scope>NUCLEOTIDE SEQUENCE [LARGE SCALE GENOMIC DNA]</scope>
    <source>
        <strain evidence="9">mPRGC5</strain>
    </source>
</reference>
<proteinExistence type="predicted"/>
<accession>A0A5D6WB98</accession>
<dbReference type="GO" id="GO:0009247">
    <property type="term" value="P:glycolipid biosynthetic process"/>
    <property type="evidence" value="ECO:0007669"/>
    <property type="project" value="UniProtKB-ARBA"/>
</dbReference>
<evidence type="ECO:0000256" key="3">
    <source>
        <dbReference type="ARBA" id="ARBA00022519"/>
    </source>
</evidence>
<dbReference type="GO" id="GO:0016746">
    <property type="term" value="F:acyltransferase activity"/>
    <property type="evidence" value="ECO:0007669"/>
    <property type="project" value="UniProtKB-KW"/>
</dbReference>
<organism evidence="8 9">
    <name type="scientific">Selenomonas ruminis</name>
    <dbReference type="NCBI Taxonomy" id="2593411"/>
    <lineage>
        <taxon>Bacteria</taxon>
        <taxon>Bacillati</taxon>
        <taxon>Bacillota</taxon>
        <taxon>Negativicutes</taxon>
        <taxon>Selenomonadales</taxon>
        <taxon>Selenomonadaceae</taxon>
        <taxon>Selenomonas</taxon>
    </lineage>
</organism>
<dbReference type="GO" id="GO:0005886">
    <property type="term" value="C:plasma membrane"/>
    <property type="evidence" value="ECO:0007669"/>
    <property type="project" value="UniProtKB-SubCell"/>
</dbReference>
<evidence type="ECO:0000256" key="2">
    <source>
        <dbReference type="ARBA" id="ARBA00022475"/>
    </source>
</evidence>
<evidence type="ECO:0000256" key="7">
    <source>
        <dbReference type="SAM" id="MobiDB-lite"/>
    </source>
</evidence>
<keyword evidence="6 8" id="KW-0012">Acyltransferase</keyword>
<sequence length="304" mass="34506">MHYKFVMFMSWLVCHLPYGLLMAAGRVLGNLYYLLVKKERERAVAQMMPALNLSEDEARKVVRESFVNLARNVLEILYMPHLNEKNFEQYIEIDHLERLKEALAEKKGVVIVTGHIGTWEWLSASFTLNGLPVTAIAKPQPNMQYTNALNDLRKTIHVEIFSRGTSELLSAARALRQGKILGFLSDQDGGPGGAFLPFLGKIASTPMGAAVFAHKFNSPVVPAFIIRQPNGKHKVLVGEIMRYEDTGDTDKDLFDFTARMTKIVEQVIRDNPTQWLWFQKRWNTPPEEQKTGKHHTVKSQGADK</sequence>
<keyword evidence="2" id="KW-1003">Cell membrane</keyword>
<dbReference type="PIRSF" id="PIRSF026649">
    <property type="entry name" value="MsbB"/>
    <property type="match status" value="1"/>
</dbReference>
<evidence type="ECO:0000256" key="6">
    <source>
        <dbReference type="ARBA" id="ARBA00023315"/>
    </source>
</evidence>
<feature type="region of interest" description="Disordered" evidence="7">
    <location>
        <begin position="284"/>
        <end position="304"/>
    </location>
</feature>
<dbReference type="AlphaFoldDB" id="A0A5D6WB98"/>
<evidence type="ECO:0000256" key="4">
    <source>
        <dbReference type="ARBA" id="ARBA00022679"/>
    </source>
</evidence>
<evidence type="ECO:0000256" key="5">
    <source>
        <dbReference type="ARBA" id="ARBA00023136"/>
    </source>
</evidence>
<dbReference type="Proteomes" id="UP000323646">
    <property type="component" value="Unassembled WGS sequence"/>
</dbReference>
<dbReference type="InterPro" id="IPR004960">
    <property type="entry name" value="LipA_acyltrans"/>
</dbReference>
<evidence type="ECO:0000313" key="8">
    <source>
        <dbReference type="EMBL" id="TYZ23998.1"/>
    </source>
</evidence>